<dbReference type="InterPro" id="IPR051876">
    <property type="entry name" value="ODA-DC/CCD"/>
</dbReference>
<sequence>MNASKTLSSTSRLGNSMYESEAQRLQREADNFTKKFEHEKKRLMILEDQLKQANEELNEKKENIKAIRPPTAKMNKDSHQIKLFENQLEKALVKYNELQSTNKKLRQEIDVMRKEQRNQLRVNKTLVKDISLTADDAKKLNVTTYQGQRISEETNNQILALKAKHEAEKYNFERKIKDLQDKLKEKDDSELERTRSKDMGGTKKLVTQQTEFSNPAALLKLRLQKWTTNNKEKKNLMDMYIRNVKIIEDAFDQIKEATGISSTEEIVTTFIKAEEQNYSLYNYVNMLNSEIDMIEEQNKNIESEIRKHEELGEMTEKEKLNMRKNLGNEIEDIKLQTITKESQIQEIEQQMSKIRDYVRDMVDFFGKSQFFLNVAQHMQYDEDTQFNENNVTLYLAELEEYISMLITYLAYKQENPDAAISSLSLERMVQKEFDKGPTNIEAPSSNDVNLNEDAETEDDVITNGKDLYKKFEDLVYKDHITIGSHNNSISKGGISMLKNSRLD</sequence>
<feature type="region of interest" description="Disordered" evidence="3">
    <location>
        <begin position="183"/>
        <end position="206"/>
    </location>
</feature>
<evidence type="ECO:0000256" key="3">
    <source>
        <dbReference type="SAM" id="MobiDB-lite"/>
    </source>
</evidence>
<keyword evidence="1 2" id="KW-0175">Coiled coil</keyword>
<dbReference type="PANTHER" id="PTHR21694">
    <property type="entry name" value="COILED-COIL DOMAIN-CONTAINING PROTEIN 63"/>
    <property type="match status" value="1"/>
</dbReference>
<reference evidence="5 6" key="1">
    <citation type="submission" date="2014-06" db="EMBL/GenBank/DDBJ databases">
        <authorList>
            <person name="Swart Estienne"/>
        </authorList>
    </citation>
    <scope>NUCLEOTIDE SEQUENCE [LARGE SCALE GENOMIC DNA]</scope>
    <source>
        <strain evidence="5 6">130c</strain>
    </source>
</reference>
<name>A0A078A2E4_STYLE</name>
<dbReference type="OrthoDB" id="6766775at2759"/>
<dbReference type="PANTHER" id="PTHR21694:SF18">
    <property type="entry name" value="COILED-COIL DOMAIN-CONTAINING PROTEIN 63"/>
    <property type="match status" value="1"/>
</dbReference>
<feature type="domain" description="ODAD1 central coiled coil region" evidence="4">
    <location>
        <begin position="79"/>
        <end position="362"/>
    </location>
</feature>
<evidence type="ECO:0000259" key="4">
    <source>
        <dbReference type="Pfam" id="PF21773"/>
    </source>
</evidence>
<feature type="compositionally biased region" description="Polar residues" evidence="3">
    <location>
        <begin position="1"/>
        <end position="18"/>
    </location>
</feature>
<feature type="compositionally biased region" description="Basic and acidic residues" evidence="3">
    <location>
        <begin position="183"/>
        <end position="201"/>
    </location>
</feature>
<evidence type="ECO:0000256" key="2">
    <source>
        <dbReference type="SAM" id="Coils"/>
    </source>
</evidence>
<dbReference type="EMBL" id="CCKQ01004538">
    <property type="protein sequence ID" value="CDW75693.1"/>
    <property type="molecule type" value="Genomic_DNA"/>
</dbReference>
<accession>A0A078A2E4</accession>
<dbReference type="InParanoid" id="A0A078A2E4"/>
<evidence type="ECO:0000313" key="6">
    <source>
        <dbReference type="Proteomes" id="UP000039865"/>
    </source>
</evidence>
<organism evidence="5 6">
    <name type="scientific">Stylonychia lemnae</name>
    <name type="common">Ciliate</name>
    <dbReference type="NCBI Taxonomy" id="5949"/>
    <lineage>
        <taxon>Eukaryota</taxon>
        <taxon>Sar</taxon>
        <taxon>Alveolata</taxon>
        <taxon>Ciliophora</taxon>
        <taxon>Intramacronucleata</taxon>
        <taxon>Spirotrichea</taxon>
        <taxon>Stichotrichia</taxon>
        <taxon>Sporadotrichida</taxon>
        <taxon>Oxytrichidae</taxon>
        <taxon>Stylonychinae</taxon>
        <taxon>Stylonychia</taxon>
    </lineage>
</organism>
<dbReference type="AlphaFoldDB" id="A0A078A2E4"/>
<protein>
    <recommendedName>
        <fullName evidence="4">ODAD1 central coiled coil region domain-containing protein</fullName>
    </recommendedName>
</protein>
<keyword evidence="6" id="KW-1185">Reference proteome</keyword>
<feature type="coiled-coil region" evidence="2">
    <location>
        <begin position="284"/>
        <end position="350"/>
    </location>
</feature>
<dbReference type="Proteomes" id="UP000039865">
    <property type="component" value="Unassembled WGS sequence"/>
</dbReference>
<evidence type="ECO:0000313" key="5">
    <source>
        <dbReference type="EMBL" id="CDW75693.1"/>
    </source>
</evidence>
<dbReference type="OMA" id="TWVSTKK"/>
<dbReference type="InterPro" id="IPR049258">
    <property type="entry name" value="ODAD1_CC"/>
</dbReference>
<feature type="region of interest" description="Disordered" evidence="3">
    <location>
        <begin position="1"/>
        <end position="22"/>
    </location>
</feature>
<dbReference type="Pfam" id="PF21773">
    <property type="entry name" value="ODAD1_CC"/>
    <property type="match status" value="1"/>
</dbReference>
<gene>
    <name evidence="5" type="primary">Contig15177.g16167</name>
    <name evidence="5" type="ORF">STYLEM_4686</name>
</gene>
<evidence type="ECO:0000256" key="1">
    <source>
        <dbReference type="ARBA" id="ARBA00023054"/>
    </source>
</evidence>
<proteinExistence type="predicted"/>